<dbReference type="EMBL" id="ML977003">
    <property type="protein sequence ID" value="KAF1953563.1"/>
    <property type="molecule type" value="Genomic_DNA"/>
</dbReference>
<name>A0A6A5TL25_9PLEO</name>
<reference evidence="1" key="1">
    <citation type="journal article" date="2020" name="Stud. Mycol.">
        <title>101 Dothideomycetes genomes: a test case for predicting lifestyles and emergence of pathogens.</title>
        <authorList>
            <person name="Haridas S."/>
            <person name="Albert R."/>
            <person name="Binder M."/>
            <person name="Bloem J."/>
            <person name="Labutti K."/>
            <person name="Salamov A."/>
            <person name="Andreopoulos B."/>
            <person name="Baker S."/>
            <person name="Barry K."/>
            <person name="Bills G."/>
            <person name="Bluhm B."/>
            <person name="Cannon C."/>
            <person name="Castanera R."/>
            <person name="Culley D."/>
            <person name="Daum C."/>
            <person name="Ezra D."/>
            <person name="Gonzalez J."/>
            <person name="Henrissat B."/>
            <person name="Kuo A."/>
            <person name="Liang C."/>
            <person name="Lipzen A."/>
            <person name="Lutzoni F."/>
            <person name="Magnuson J."/>
            <person name="Mondo S."/>
            <person name="Nolan M."/>
            <person name="Ohm R."/>
            <person name="Pangilinan J."/>
            <person name="Park H.-J."/>
            <person name="Ramirez L."/>
            <person name="Alfaro M."/>
            <person name="Sun H."/>
            <person name="Tritt A."/>
            <person name="Yoshinaga Y."/>
            <person name="Zwiers L.-H."/>
            <person name="Turgeon B."/>
            <person name="Goodwin S."/>
            <person name="Spatafora J."/>
            <person name="Crous P."/>
            <person name="Grigoriev I."/>
        </authorList>
    </citation>
    <scope>NUCLEOTIDE SEQUENCE</scope>
    <source>
        <strain evidence="1">CBS 675.92</strain>
    </source>
</reference>
<dbReference type="AlphaFoldDB" id="A0A6A5TL25"/>
<protein>
    <recommendedName>
        <fullName evidence="3">Fungal N-terminal domain-containing protein</fullName>
    </recommendedName>
</protein>
<organism evidence="1 2">
    <name type="scientific">Byssothecium circinans</name>
    <dbReference type="NCBI Taxonomy" id="147558"/>
    <lineage>
        <taxon>Eukaryota</taxon>
        <taxon>Fungi</taxon>
        <taxon>Dikarya</taxon>
        <taxon>Ascomycota</taxon>
        <taxon>Pezizomycotina</taxon>
        <taxon>Dothideomycetes</taxon>
        <taxon>Pleosporomycetidae</taxon>
        <taxon>Pleosporales</taxon>
        <taxon>Massarineae</taxon>
        <taxon>Massarinaceae</taxon>
        <taxon>Byssothecium</taxon>
    </lineage>
</organism>
<gene>
    <name evidence="1" type="ORF">CC80DRAFT_141456</name>
</gene>
<dbReference type="OrthoDB" id="3796306at2759"/>
<evidence type="ECO:0000313" key="1">
    <source>
        <dbReference type="EMBL" id="KAF1953563.1"/>
    </source>
</evidence>
<dbReference type="Proteomes" id="UP000800035">
    <property type="component" value="Unassembled WGS sequence"/>
</dbReference>
<evidence type="ECO:0000313" key="2">
    <source>
        <dbReference type="Proteomes" id="UP000800035"/>
    </source>
</evidence>
<proteinExistence type="predicted"/>
<accession>A0A6A5TL25</accession>
<sequence>MSGLELVGAFAATTQLFSHLLELVNALLEIRDHINHVSTRVQAYRERLESLARTIQYIHAHPPLLTHVVSALLQIISQRVSALNDIVHKSFARTPRRASQRLMRVYTEKTAERRIRELLENLDSYKIDLAICLFGTRQMATEHVEAQRMGEDGGILLEGTSQNKGKHAQLNLDLSKASSDELC</sequence>
<evidence type="ECO:0008006" key="3">
    <source>
        <dbReference type="Google" id="ProtNLM"/>
    </source>
</evidence>
<keyword evidence="2" id="KW-1185">Reference proteome</keyword>